<proteinExistence type="inferred from homology"/>
<dbReference type="PROSITE" id="PS51318">
    <property type="entry name" value="TAT"/>
    <property type="match status" value="1"/>
</dbReference>
<comment type="caution">
    <text evidence="7">The sequence shown here is derived from an EMBL/GenBank/DDBJ whole genome shotgun (WGS) entry which is preliminary data.</text>
</comment>
<comment type="similarity">
    <text evidence="2">Belongs to the bacterial solute-binding protein 8 family.</text>
</comment>
<dbReference type="InterPro" id="IPR051313">
    <property type="entry name" value="Bact_iron-sidero_bind"/>
</dbReference>
<evidence type="ECO:0000256" key="4">
    <source>
        <dbReference type="ARBA" id="ARBA00022729"/>
    </source>
</evidence>
<accession>A0A931DZL5</accession>
<dbReference type="RefSeq" id="WP_290178888.1">
    <property type="nucleotide sequence ID" value="NZ_CP046980.1"/>
</dbReference>
<dbReference type="GO" id="GO:0030288">
    <property type="term" value="C:outer membrane-bounded periplasmic space"/>
    <property type="evidence" value="ECO:0007669"/>
    <property type="project" value="TreeGrafter"/>
</dbReference>
<evidence type="ECO:0000256" key="1">
    <source>
        <dbReference type="ARBA" id="ARBA00004196"/>
    </source>
</evidence>
<dbReference type="CDD" id="cd01146">
    <property type="entry name" value="FhuD"/>
    <property type="match status" value="1"/>
</dbReference>
<evidence type="ECO:0000313" key="8">
    <source>
        <dbReference type="Proteomes" id="UP000658613"/>
    </source>
</evidence>
<reference evidence="7" key="1">
    <citation type="submission" date="2020-11" db="EMBL/GenBank/DDBJ databases">
        <title>Sequencing the genomes of 1000 actinobacteria strains.</title>
        <authorList>
            <person name="Klenk H.-P."/>
        </authorList>
    </citation>
    <scope>NUCLEOTIDE SEQUENCE</scope>
    <source>
        <strain evidence="7">DSM 45632</strain>
    </source>
</reference>
<dbReference type="InterPro" id="IPR002491">
    <property type="entry name" value="ABC_transptr_periplasmic_BD"/>
</dbReference>
<dbReference type="PANTHER" id="PTHR30532">
    <property type="entry name" value="IRON III DICITRATE-BINDING PERIPLASMIC PROTEIN"/>
    <property type="match status" value="1"/>
</dbReference>
<name>A0A931DZL5_9CORY</name>
<sequence>MKFTRRGFIKAATVAVAISLGLSACSGENEAPTVQGSTREVTDAMDAVVTVPENPQRIIALSEPTTDGLLALGIKPIGITAGRGQGGVSAYLSDVGGDIPIVGNVGNPNFEAIGAAKPDLIVVDGTSVNNNPPVLEALSQIAPVVFTGYSGGNWRDNLIFLAEAVNKQKEAVDVIADYDARAADLKERFEKYNQETFSIVRWQGNSFATILKELPAGRALEDVGLRRPPAQDRKGRGHSEPVSAENIQDIDADYMFFGTLGGSSVGNPNAGGAADEDAATDAAKQAESVPGFTSLKAFKNGKIIPVDGSAWTSTGGPLLMNHILDDLEATLL</sequence>
<dbReference type="SUPFAM" id="SSF53807">
    <property type="entry name" value="Helical backbone' metal receptor"/>
    <property type="match status" value="1"/>
</dbReference>
<dbReference type="PROSITE" id="PS51257">
    <property type="entry name" value="PROKAR_LIPOPROTEIN"/>
    <property type="match status" value="1"/>
</dbReference>
<dbReference type="AlphaFoldDB" id="A0A931DZL5"/>
<dbReference type="Proteomes" id="UP000658613">
    <property type="component" value="Unassembled WGS sequence"/>
</dbReference>
<evidence type="ECO:0000259" key="6">
    <source>
        <dbReference type="PROSITE" id="PS50983"/>
    </source>
</evidence>
<dbReference type="GO" id="GO:1901678">
    <property type="term" value="P:iron coordination entity transport"/>
    <property type="evidence" value="ECO:0007669"/>
    <property type="project" value="UniProtKB-ARBA"/>
</dbReference>
<dbReference type="Gene3D" id="3.40.50.1980">
    <property type="entry name" value="Nitrogenase molybdenum iron protein domain"/>
    <property type="match status" value="2"/>
</dbReference>
<gene>
    <name evidence="7" type="ORF">IW254_000567</name>
</gene>
<feature type="domain" description="Fe/B12 periplasmic-binding" evidence="6">
    <location>
        <begin position="57"/>
        <end position="332"/>
    </location>
</feature>
<dbReference type="PROSITE" id="PS50983">
    <property type="entry name" value="FE_B12_PBP"/>
    <property type="match status" value="1"/>
</dbReference>
<dbReference type="EMBL" id="JADOUE010000001">
    <property type="protein sequence ID" value="MBG6121598.1"/>
    <property type="molecule type" value="Genomic_DNA"/>
</dbReference>
<organism evidence="7 8">
    <name type="scientific">Corynebacterium aquatimens</name>
    <dbReference type="NCBI Taxonomy" id="1190508"/>
    <lineage>
        <taxon>Bacteria</taxon>
        <taxon>Bacillati</taxon>
        <taxon>Actinomycetota</taxon>
        <taxon>Actinomycetes</taxon>
        <taxon>Mycobacteriales</taxon>
        <taxon>Corynebacteriaceae</taxon>
        <taxon>Corynebacterium</taxon>
    </lineage>
</organism>
<keyword evidence="8" id="KW-1185">Reference proteome</keyword>
<evidence type="ECO:0000256" key="2">
    <source>
        <dbReference type="ARBA" id="ARBA00008814"/>
    </source>
</evidence>
<evidence type="ECO:0000313" key="7">
    <source>
        <dbReference type="EMBL" id="MBG6121598.1"/>
    </source>
</evidence>
<protein>
    <submittedName>
        <fullName evidence="7">Iron complex transport system substrate-binding protein</fullName>
    </submittedName>
</protein>
<dbReference type="Pfam" id="PF01497">
    <property type="entry name" value="Peripla_BP_2"/>
    <property type="match status" value="1"/>
</dbReference>
<evidence type="ECO:0000256" key="5">
    <source>
        <dbReference type="SAM" id="SignalP"/>
    </source>
</evidence>
<evidence type="ECO:0000256" key="3">
    <source>
        <dbReference type="ARBA" id="ARBA00022448"/>
    </source>
</evidence>
<comment type="subcellular location">
    <subcellularLocation>
        <location evidence="1">Cell envelope</location>
    </subcellularLocation>
</comment>
<keyword evidence="3" id="KW-0813">Transport</keyword>
<feature type="chain" id="PRO_5038777617" evidence="5">
    <location>
        <begin position="27"/>
        <end position="332"/>
    </location>
</feature>
<keyword evidence="4 5" id="KW-0732">Signal</keyword>
<dbReference type="PANTHER" id="PTHR30532:SF25">
    <property type="entry name" value="IRON(III) DICITRATE-BINDING PERIPLASMIC PROTEIN"/>
    <property type="match status" value="1"/>
</dbReference>
<dbReference type="InterPro" id="IPR006311">
    <property type="entry name" value="TAT_signal"/>
</dbReference>
<feature type="signal peptide" evidence="5">
    <location>
        <begin position="1"/>
        <end position="26"/>
    </location>
</feature>